<reference evidence="2 3" key="1">
    <citation type="submission" date="2019-03" db="EMBL/GenBank/DDBJ databases">
        <title>First draft genome of Liparis tanakae, snailfish: a comprehensive survey of snailfish specific genes.</title>
        <authorList>
            <person name="Kim W."/>
            <person name="Song I."/>
            <person name="Jeong J.-H."/>
            <person name="Kim D."/>
            <person name="Kim S."/>
            <person name="Ryu S."/>
            <person name="Song J.Y."/>
            <person name="Lee S.K."/>
        </authorList>
    </citation>
    <scope>NUCLEOTIDE SEQUENCE [LARGE SCALE GENOMIC DNA]</scope>
    <source>
        <tissue evidence="2">Muscle</tissue>
    </source>
</reference>
<sequence length="66" mass="7815">MRRREERRGEERFGLMPGELEHAGGQQEQEEEERVELWPATQRKRQALPERGNTEVGGQKRRGSKR</sequence>
<proteinExistence type="predicted"/>
<comment type="caution">
    <text evidence="2">The sequence shown here is derived from an EMBL/GenBank/DDBJ whole genome shotgun (WGS) entry which is preliminary data.</text>
</comment>
<dbReference type="EMBL" id="SRLO01011434">
    <property type="protein sequence ID" value="TNN25885.1"/>
    <property type="molecule type" value="Genomic_DNA"/>
</dbReference>
<dbReference type="AlphaFoldDB" id="A0A4Z2EAW2"/>
<name>A0A4Z2EAW2_9TELE</name>
<evidence type="ECO:0000313" key="3">
    <source>
        <dbReference type="Proteomes" id="UP000314294"/>
    </source>
</evidence>
<organism evidence="2 3">
    <name type="scientific">Liparis tanakae</name>
    <name type="common">Tanaka's snailfish</name>
    <dbReference type="NCBI Taxonomy" id="230148"/>
    <lineage>
        <taxon>Eukaryota</taxon>
        <taxon>Metazoa</taxon>
        <taxon>Chordata</taxon>
        <taxon>Craniata</taxon>
        <taxon>Vertebrata</taxon>
        <taxon>Euteleostomi</taxon>
        <taxon>Actinopterygii</taxon>
        <taxon>Neopterygii</taxon>
        <taxon>Teleostei</taxon>
        <taxon>Neoteleostei</taxon>
        <taxon>Acanthomorphata</taxon>
        <taxon>Eupercaria</taxon>
        <taxon>Perciformes</taxon>
        <taxon>Cottioidei</taxon>
        <taxon>Cottales</taxon>
        <taxon>Liparidae</taxon>
        <taxon>Liparis</taxon>
    </lineage>
</organism>
<feature type="compositionally biased region" description="Basic and acidic residues" evidence="1">
    <location>
        <begin position="1"/>
        <end position="13"/>
    </location>
</feature>
<gene>
    <name evidence="2" type="ORF">EYF80_063979</name>
</gene>
<keyword evidence="3" id="KW-1185">Reference proteome</keyword>
<protein>
    <submittedName>
        <fullName evidence="2">Uncharacterized protein</fullName>
    </submittedName>
</protein>
<evidence type="ECO:0000313" key="2">
    <source>
        <dbReference type="EMBL" id="TNN25885.1"/>
    </source>
</evidence>
<evidence type="ECO:0000256" key="1">
    <source>
        <dbReference type="SAM" id="MobiDB-lite"/>
    </source>
</evidence>
<dbReference type="Proteomes" id="UP000314294">
    <property type="component" value="Unassembled WGS sequence"/>
</dbReference>
<accession>A0A4Z2EAW2</accession>
<feature type="region of interest" description="Disordered" evidence="1">
    <location>
        <begin position="1"/>
        <end position="66"/>
    </location>
</feature>